<comment type="caution">
    <text evidence="2">The sequence shown here is derived from an EMBL/GenBank/DDBJ whole genome shotgun (WGS) entry which is preliminary data.</text>
</comment>
<dbReference type="InterPro" id="IPR014922">
    <property type="entry name" value="YdhG-like"/>
</dbReference>
<dbReference type="EMBL" id="QLMI01000005">
    <property type="protein sequence ID" value="RAK21799.1"/>
    <property type="molecule type" value="Genomic_DNA"/>
</dbReference>
<dbReference type="AlphaFoldDB" id="A0A327YUT3"/>
<evidence type="ECO:0000313" key="2">
    <source>
        <dbReference type="EMBL" id="RAK21799.1"/>
    </source>
</evidence>
<reference evidence="2 3" key="1">
    <citation type="submission" date="2018-06" db="EMBL/GenBank/DDBJ databases">
        <title>Genomic Encyclopedia of Type Strains, Phase III (KMG-III): the genomes of soil and plant-associated and newly described type strains.</title>
        <authorList>
            <person name="Whitman W."/>
        </authorList>
    </citation>
    <scope>NUCLEOTIDE SEQUENCE [LARGE SCALE GENOMIC DNA]</scope>
    <source>
        <strain evidence="2 3">CGMCC 1.12398</strain>
    </source>
</reference>
<dbReference type="Proteomes" id="UP000249620">
    <property type="component" value="Unassembled WGS sequence"/>
</dbReference>
<organism evidence="2 3">
    <name type="scientific">Flavobacterium aquaticum</name>
    <dbReference type="NCBI Taxonomy" id="1236486"/>
    <lineage>
        <taxon>Bacteria</taxon>
        <taxon>Pseudomonadati</taxon>
        <taxon>Bacteroidota</taxon>
        <taxon>Flavobacteriia</taxon>
        <taxon>Flavobacteriales</taxon>
        <taxon>Flavobacteriaceae</taxon>
        <taxon>Flavobacterium</taxon>
    </lineage>
</organism>
<sequence>MTSEATTVEQYINEAPEDRREALHKLRNIILENLPEGFKEGMGYGMAGYVVPHSIYPQGYHCNPKQALPFMGFASQKNSINFYHMGIYAKPELYDWFVTEYPKHSKQKLDIGKSCLRIKKPENIPFELIGELVKKISVQDWIATYEAAFKK</sequence>
<keyword evidence="3" id="KW-1185">Reference proteome</keyword>
<dbReference type="OrthoDB" id="9813231at2"/>
<dbReference type="RefSeq" id="WP_111567235.1">
    <property type="nucleotide sequence ID" value="NZ_QLMI01000005.1"/>
</dbReference>
<dbReference type="Gene3D" id="3.90.1150.200">
    <property type="match status" value="1"/>
</dbReference>
<proteinExistence type="predicted"/>
<evidence type="ECO:0000313" key="3">
    <source>
        <dbReference type="Proteomes" id="UP000249620"/>
    </source>
</evidence>
<accession>A0A327YUT3</accession>
<dbReference type="Pfam" id="PF08818">
    <property type="entry name" value="DUF1801"/>
    <property type="match status" value="1"/>
</dbReference>
<gene>
    <name evidence="2" type="ORF">B0I03_105235</name>
</gene>
<dbReference type="SUPFAM" id="SSF159888">
    <property type="entry name" value="YdhG-like"/>
    <property type="match status" value="1"/>
</dbReference>
<name>A0A327YUT3_9FLAO</name>
<protein>
    <submittedName>
        <fullName evidence="2">Uncharacterized protein DUF1801</fullName>
    </submittedName>
</protein>
<feature type="domain" description="YdhG-like" evidence="1">
    <location>
        <begin position="19"/>
        <end position="135"/>
    </location>
</feature>
<evidence type="ECO:0000259" key="1">
    <source>
        <dbReference type="Pfam" id="PF08818"/>
    </source>
</evidence>